<dbReference type="Gene3D" id="3.90.76.10">
    <property type="entry name" value="Dipeptide-binding Protein, Domain 1"/>
    <property type="match status" value="1"/>
</dbReference>
<dbReference type="GO" id="GO:0015833">
    <property type="term" value="P:peptide transport"/>
    <property type="evidence" value="ECO:0007669"/>
    <property type="project" value="TreeGrafter"/>
</dbReference>
<dbReference type="SUPFAM" id="SSF53850">
    <property type="entry name" value="Periplasmic binding protein-like II"/>
    <property type="match status" value="1"/>
</dbReference>
<dbReference type="Proteomes" id="UP000287176">
    <property type="component" value="Unassembled WGS sequence"/>
</dbReference>
<dbReference type="PANTHER" id="PTHR30290:SF38">
    <property type="entry name" value="D,D-DIPEPTIDE-BINDING PERIPLASMIC PROTEIN DDPA-RELATED"/>
    <property type="match status" value="1"/>
</dbReference>
<dbReference type="InterPro" id="IPR023765">
    <property type="entry name" value="SBP_5_CS"/>
</dbReference>
<dbReference type="EMBL" id="QNZI01000095">
    <property type="protein sequence ID" value="RTZ85571.1"/>
    <property type="molecule type" value="Genomic_DNA"/>
</dbReference>
<feature type="signal peptide" evidence="3">
    <location>
        <begin position="1"/>
        <end position="27"/>
    </location>
</feature>
<dbReference type="PANTHER" id="PTHR30290">
    <property type="entry name" value="PERIPLASMIC BINDING COMPONENT OF ABC TRANSPORTER"/>
    <property type="match status" value="1"/>
</dbReference>
<dbReference type="AlphaFoldDB" id="A0A432GPV9"/>
<evidence type="ECO:0000313" key="6">
    <source>
        <dbReference type="Proteomes" id="UP000287176"/>
    </source>
</evidence>
<dbReference type="Pfam" id="PF00496">
    <property type="entry name" value="SBP_bac_5"/>
    <property type="match status" value="1"/>
</dbReference>
<gene>
    <name evidence="5" type="ORF">DSY94_03550</name>
</gene>
<dbReference type="Gene3D" id="3.10.105.10">
    <property type="entry name" value="Dipeptide-binding Protein, Domain 3"/>
    <property type="match status" value="1"/>
</dbReference>
<feature type="chain" id="PRO_5019148030" evidence="3">
    <location>
        <begin position="28"/>
        <end position="497"/>
    </location>
</feature>
<evidence type="ECO:0000256" key="3">
    <source>
        <dbReference type="SAM" id="SignalP"/>
    </source>
</evidence>
<keyword evidence="2 3" id="KW-0732">Signal</keyword>
<protein>
    <submittedName>
        <fullName evidence="5">ABC transporter substrate-binding protein</fullName>
    </submittedName>
</protein>
<organism evidence="5 6">
    <name type="scientific">SAR324 cluster bacterium</name>
    <dbReference type="NCBI Taxonomy" id="2024889"/>
    <lineage>
        <taxon>Bacteria</taxon>
        <taxon>Deltaproteobacteria</taxon>
        <taxon>SAR324 cluster</taxon>
    </lineage>
</organism>
<dbReference type="GO" id="GO:1904680">
    <property type="term" value="F:peptide transmembrane transporter activity"/>
    <property type="evidence" value="ECO:0007669"/>
    <property type="project" value="TreeGrafter"/>
</dbReference>
<evidence type="ECO:0000313" key="5">
    <source>
        <dbReference type="EMBL" id="RTZ85571.1"/>
    </source>
</evidence>
<reference evidence="5 6" key="1">
    <citation type="submission" date="2018-06" db="EMBL/GenBank/DDBJ databases">
        <title>Combined omics and stable isotope probing to characterize newly discovered Mariana Back-Arc vent microbial communities.</title>
        <authorList>
            <person name="Trembath-Reichert E."/>
            <person name="Huber J.A."/>
        </authorList>
    </citation>
    <scope>NUCLEOTIDE SEQUENCE [LARGE SCALE GENOMIC DNA]</scope>
    <source>
        <strain evidence="5">MAG 24</strain>
    </source>
</reference>
<dbReference type="CDD" id="cd08494">
    <property type="entry name" value="PBP2_NikA_DppA_OppA_like_6"/>
    <property type="match status" value="1"/>
</dbReference>
<comment type="similarity">
    <text evidence="1">Belongs to the bacterial solute-binding protein 5 family.</text>
</comment>
<feature type="domain" description="Solute-binding protein family 5" evidence="4">
    <location>
        <begin position="73"/>
        <end position="405"/>
    </location>
</feature>
<dbReference type="GO" id="GO:0043190">
    <property type="term" value="C:ATP-binding cassette (ABC) transporter complex"/>
    <property type="evidence" value="ECO:0007669"/>
    <property type="project" value="InterPro"/>
</dbReference>
<accession>A0A432GPV9</accession>
<dbReference type="InterPro" id="IPR030678">
    <property type="entry name" value="Peptide/Ni-bd"/>
</dbReference>
<comment type="caution">
    <text evidence="5">The sequence shown here is derived from an EMBL/GenBank/DDBJ whole genome shotgun (WGS) entry which is preliminary data.</text>
</comment>
<name>A0A432GPV9_9DELT</name>
<dbReference type="GO" id="GO:0042597">
    <property type="term" value="C:periplasmic space"/>
    <property type="evidence" value="ECO:0007669"/>
    <property type="project" value="UniProtKB-ARBA"/>
</dbReference>
<sequence>MKSIFKKYAKLLLISGSALIFSGSAFAAKTHLTMGMSLEPPHLDPTAGAAAAIDEVVYANVFEGLTRINQNAEVLPALADSWIISSDGLTYTFSLRRGVKFHDGAAFDSSDVVFSLERATAENSTNAQKALFSAITSVEAQGKNIVVVKLKTPTGNFLFNMGWGDAVIVDSASASSNKSKPIGTGPFTFKRWVKGDRIELGQNPNYWGKKPALKTATFKIIPDPAASVAALMAGDVDAFANFPAPEMAAQFQSDPSFTVKVGSTEGETILSTNNQQKPFNDLMVRQAIAHALNKQEIIDGAMFGFGTPIGTHFAPHHAAYVDLTGTYPHDLVKAKQLLAEAGYPNGFKATLKLPPPSYARRGGEIIAAQLRKVGIELEIIPVQWAQWLDQVFKNKDFDLTIVSHTEPMDIGIYTRPKYYFQYRNSGFNAVIESLNVTSDPKRRYALMGAAQAILAKDAVNGFLFQLAKLGIWNKNVNGLWENSPVQANDLTGVSWNN</sequence>
<dbReference type="PIRSF" id="PIRSF002741">
    <property type="entry name" value="MppA"/>
    <property type="match status" value="1"/>
</dbReference>
<evidence type="ECO:0000259" key="4">
    <source>
        <dbReference type="Pfam" id="PF00496"/>
    </source>
</evidence>
<dbReference type="PROSITE" id="PS01040">
    <property type="entry name" value="SBP_BACTERIAL_5"/>
    <property type="match status" value="1"/>
</dbReference>
<proteinExistence type="inferred from homology"/>
<dbReference type="InterPro" id="IPR000914">
    <property type="entry name" value="SBP_5_dom"/>
</dbReference>
<dbReference type="InterPro" id="IPR039424">
    <property type="entry name" value="SBP_5"/>
</dbReference>
<evidence type="ECO:0000256" key="2">
    <source>
        <dbReference type="ARBA" id="ARBA00022729"/>
    </source>
</evidence>
<dbReference type="Gene3D" id="3.40.190.10">
    <property type="entry name" value="Periplasmic binding protein-like II"/>
    <property type="match status" value="1"/>
</dbReference>
<evidence type="ECO:0000256" key="1">
    <source>
        <dbReference type="ARBA" id="ARBA00005695"/>
    </source>
</evidence>